<feature type="transmembrane region" description="Helical" evidence="8">
    <location>
        <begin position="23"/>
        <end position="43"/>
    </location>
</feature>
<evidence type="ECO:0000256" key="5">
    <source>
        <dbReference type="ARBA" id="ARBA00022692"/>
    </source>
</evidence>
<keyword evidence="3 8" id="KW-0813">Transport</keyword>
<protein>
    <recommendedName>
        <fullName evidence="8">Transport permease protein</fullName>
    </recommendedName>
</protein>
<feature type="domain" description="ABC transmembrane type-2" evidence="9">
    <location>
        <begin position="141"/>
        <end position="368"/>
    </location>
</feature>
<sequence length="370" mass="41298">MISFVRIRAVMFKEVKQLARDRLTFAMIVIIPLIQLLLFGYAINTDVRHIPVALVDQSHNQTGRLLLETVRATQIVDFKKTFETPEEAKAAIQAGEVRAVLVIPHDINQRLEQERALAHWLVDGTDSVIGGAISALQNMPFTLDPKSANGRQALVSANHTFEIALYYNPSRRTAVNIVPGLLAIILSMTMVLFTSIAIVRERERGNLELLINTPVRPLELMIAKIVPYIFVGLIQVVIVLGLGHFMFDVPINGKPLEILLSSLLFISASLTLGLLISTFAKNQLQAMQMTLFVLLPSILLSGFMFPYEGMPVAAQWLAETLPATHFIRMIRGLVLRSAEISSLWQDSLWLGAFTVFGIIFAARRFTKRLD</sequence>
<dbReference type="PANTHER" id="PTHR30294">
    <property type="entry name" value="MEMBRANE COMPONENT OF ABC TRANSPORTER YHHJ-RELATED"/>
    <property type="match status" value="1"/>
</dbReference>
<dbReference type="InterPro" id="IPR051449">
    <property type="entry name" value="ABC-2_transporter_component"/>
</dbReference>
<dbReference type="InterPro" id="IPR000412">
    <property type="entry name" value="ABC_2_transport"/>
</dbReference>
<feature type="transmembrane region" description="Helical" evidence="8">
    <location>
        <begin position="258"/>
        <end position="277"/>
    </location>
</feature>
<evidence type="ECO:0000256" key="1">
    <source>
        <dbReference type="ARBA" id="ARBA00004651"/>
    </source>
</evidence>
<gene>
    <name evidence="10" type="ORF">WCN91_05130</name>
</gene>
<comment type="similarity">
    <text evidence="2 8">Belongs to the ABC-2 integral membrane protein family.</text>
</comment>
<evidence type="ECO:0000256" key="6">
    <source>
        <dbReference type="ARBA" id="ARBA00022989"/>
    </source>
</evidence>
<evidence type="ECO:0000259" key="9">
    <source>
        <dbReference type="PROSITE" id="PS51012"/>
    </source>
</evidence>
<accession>A0ABU9MVF5</accession>
<dbReference type="PRINTS" id="PR00164">
    <property type="entry name" value="ABC2TRNSPORT"/>
</dbReference>
<keyword evidence="6 8" id="KW-1133">Transmembrane helix</keyword>
<evidence type="ECO:0000313" key="10">
    <source>
        <dbReference type="EMBL" id="MEM0514811.1"/>
    </source>
</evidence>
<feature type="transmembrane region" description="Helical" evidence="8">
    <location>
        <begin position="348"/>
        <end position="366"/>
    </location>
</feature>
<dbReference type="InterPro" id="IPR047817">
    <property type="entry name" value="ABC2_TM_bact-type"/>
</dbReference>
<dbReference type="PANTHER" id="PTHR30294:SF29">
    <property type="entry name" value="MULTIDRUG ABC TRANSPORTER PERMEASE YBHS-RELATED"/>
    <property type="match status" value="1"/>
</dbReference>
<keyword evidence="5 8" id="KW-0812">Transmembrane</keyword>
<feature type="transmembrane region" description="Helical" evidence="8">
    <location>
        <begin position="225"/>
        <end position="246"/>
    </location>
</feature>
<name>A0ABU9MVF5_9GAMM</name>
<evidence type="ECO:0000256" key="4">
    <source>
        <dbReference type="ARBA" id="ARBA00022475"/>
    </source>
</evidence>
<dbReference type="Pfam" id="PF12698">
    <property type="entry name" value="ABC2_membrane_3"/>
    <property type="match status" value="1"/>
</dbReference>
<dbReference type="PROSITE" id="PS51012">
    <property type="entry name" value="ABC_TM2"/>
    <property type="match status" value="1"/>
</dbReference>
<evidence type="ECO:0000256" key="2">
    <source>
        <dbReference type="ARBA" id="ARBA00007783"/>
    </source>
</evidence>
<organism evidence="10 11">
    <name type="scientific">Pseudoalteromonas qingdaonensis</name>
    <dbReference type="NCBI Taxonomy" id="3131913"/>
    <lineage>
        <taxon>Bacteria</taxon>
        <taxon>Pseudomonadati</taxon>
        <taxon>Pseudomonadota</taxon>
        <taxon>Gammaproteobacteria</taxon>
        <taxon>Alteromonadales</taxon>
        <taxon>Pseudoalteromonadaceae</taxon>
        <taxon>Pseudoalteromonas</taxon>
    </lineage>
</organism>
<evidence type="ECO:0000256" key="8">
    <source>
        <dbReference type="RuleBase" id="RU361157"/>
    </source>
</evidence>
<keyword evidence="7 8" id="KW-0472">Membrane</keyword>
<dbReference type="Proteomes" id="UP001447008">
    <property type="component" value="Unassembled WGS sequence"/>
</dbReference>
<evidence type="ECO:0000256" key="3">
    <source>
        <dbReference type="ARBA" id="ARBA00022448"/>
    </source>
</evidence>
<feature type="transmembrane region" description="Helical" evidence="8">
    <location>
        <begin position="289"/>
        <end position="307"/>
    </location>
</feature>
<dbReference type="InterPro" id="IPR013525">
    <property type="entry name" value="ABC2_TM"/>
</dbReference>
<proteinExistence type="inferred from homology"/>
<evidence type="ECO:0000313" key="11">
    <source>
        <dbReference type="Proteomes" id="UP001447008"/>
    </source>
</evidence>
<feature type="transmembrane region" description="Helical" evidence="8">
    <location>
        <begin position="177"/>
        <end position="199"/>
    </location>
</feature>
<dbReference type="RefSeq" id="WP_342676923.1">
    <property type="nucleotide sequence ID" value="NZ_JBCGCU010000004.1"/>
</dbReference>
<keyword evidence="11" id="KW-1185">Reference proteome</keyword>
<dbReference type="EMBL" id="JBCGCU010000004">
    <property type="protein sequence ID" value="MEM0514811.1"/>
    <property type="molecule type" value="Genomic_DNA"/>
</dbReference>
<reference evidence="10 11" key="1">
    <citation type="submission" date="2024-03" db="EMBL/GenBank/DDBJ databases">
        <title>Pseudoalteromonas qingdaonensis sp. nov., isolated from the intestines of marine benthic organisms.</title>
        <authorList>
            <person name="Lin X."/>
            <person name="Fang S."/>
            <person name="Hu X."/>
        </authorList>
    </citation>
    <scope>NUCLEOTIDE SEQUENCE [LARGE SCALE GENOMIC DNA]</scope>
    <source>
        <strain evidence="10 11">YIC-827</strain>
    </source>
</reference>
<comment type="subcellular location">
    <subcellularLocation>
        <location evidence="8">Cell inner membrane</location>
        <topology evidence="8">Multi-pass membrane protein</topology>
    </subcellularLocation>
    <subcellularLocation>
        <location evidence="1">Cell membrane</location>
        <topology evidence="1">Multi-pass membrane protein</topology>
    </subcellularLocation>
</comment>
<keyword evidence="4 8" id="KW-1003">Cell membrane</keyword>
<evidence type="ECO:0000256" key="7">
    <source>
        <dbReference type="ARBA" id="ARBA00023136"/>
    </source>
</evidence>
<comment type="caution">
    <text evidence="10">The sequence shown here is derived from an EMBL/GenBank/DDBJ whole genome shotgun (WGS) entry which is preliminary data.</text>
</comment>
<dbReference type="Gene3D" id="3.40.1710.10">
    <property type="entry name" value="abc type-2 transporter like domain"/>
    <property type="match status" value="1"/>
</dbReference>